<feature type="compositionally biased region" description="Low complexity" evidence="1">
    <location>
        <begin position="12"/>
        <end position="25"/>
    </location>
</feature>
<evidence type="ECO:0000256" key="1">
    <source>
        <dbReference type="SAM" id="MobiDB-lite"/>
    </source>
</evidence>
<dbReference type="Proteomes" id="UP000887574">
    <property type="component" value="Unplaced"/>
</dbReference>
<sequence length="288" mass="31630">MSDHIEPAQQDGAAQQVQEEQSAAGSGLGASINLMQSAITQKQAQQATVHQQQPYLPPQQLIPPFAQLSLQTPVIESSCRMVMRPRNLRNSEAQLLSASLSENTAWPKNGQSDTVTTVEQAASNVKNSLTTARNKKSVSWSVDAQITKSAKKILETLEGKRSKKPNLLFTYPGKWLKTSILTMIAMLLSMAVDENGKPYNGCEEACEDEETQQCAESKSTEEKKRNRIAAQYKGLRISTRSVSQQDVKSSEKSSAPQWPSSKILDLKTKICQSPGSVSGPQFHLQQLQ</sequence>
<evidence type="ECO:0000313" key="2">
    <source>
        <dbReference type="Proteomes" id="UP000887574"/>
    </source>
</evidence>
<dbReference type="WBParaSite" id="jg21201">
    <property type="protein sequence ID" value="jg21201"/>
    <property type="gene ID" value="jg21201"/>
</dbReference>
<dbReference type="AlphaFoldDB" id="A0A915DLC9"/>
<proteinExistence type="predicted"/>
<organism evidence="2 3">
    <name type="scientific">Ditylenchus dipsaci</name>
    <dbReference type="NCBI Taxonomy" id="166011"/>
    <lineage>
        <taxon>Eukaryota</taxon>
        <taxon>Metazoa</taxon>
        <taxon>Ecdysozoa</taxon>
        <taxon>Nematoda</taxon>
        <taxon>Chromadorea</taxon>
        <taxon>Rhabditida</taxon>
        <taxon>Tylenchina</taxon>
        <taxon>Tylenchomorpha</taxon>
        <taxon>Sphaerularioidea</taxon>
        <taxon>Anguinidae</taxon>
        <taxon>Anguininae</taxon>
        <taxon>Ditylenchus</taxon>
    </lineage>
</organism>
<name>A0A915DLC9_9BILA</name>
<feature type="region of interest" description="Disordered" evidence="1">
    <location>
        <begin position="1"/>
        <end position="25"/>
    </location>
</feature>
<feature type="region of interest" description="Disordered" evidence="1">
    <location>
        <begin position="240"/>
        <end position="260"/>
    </location>
</feature>
<reference evidence="3" key="1">
    <citation type="submission" date="2022-11" db="UniProtKB">
        <authorList>
            <consortium name="WormBaseParasite"/>
        </authorList>
    </citation>
    <scope>IDENTIFICATION</scope>
</reference>
<accession>A0A915DLC9</accession>
<keyword evidence="2" id="KW-1185">Reference proteome</keyword>
<protein>
    <submittedName>
        <fullName evidence="3">Uncharacterized protein</fullName>
    </submittedName>
</protein>
<evidence type="ECO:0000313" key="3">
    <source>
        <dbReference type="WBParaSite" id="jg21201"/>
    </source>
</evidence>